<dbReference type="Gene3D" id="2.70.98.70">
    <property type="match status" value="1"/>
</dbReference>
<proteinExistence type="predicted"/>
<evidence type="ECO:0000259" key="2">
    <source>
        <dbReference type="Pfam" id="PF07940"/>
    </source>
</evidence>
<dbReference type="Gene3D" id="1.50.10.100">
    <property type="entry name" value="Chondroitin AC/alginate lyase"/>
    <property type="match status" value="1"/>
</dbReference>
<evidence type="ECO:0000256" key="1">
    <source>
        <dbReference type="ARBA" id="ARBA00004196"/>
    </source>
</evidence>
<dbReference type="InterPro" id="IPR032518">
    <property type="entry name" value="HepII_N"/>
</dbReference>
<dbReference type="InterPro" id="IPR008929">
    <property type="entry name" value="Chondroitin_lyas"/>
</dbReference>
<protein>
    <submittedName>
        <fullName evidence="4">Heparinase II/III-like protein</fullName>
    </submittedName>
</protein>
<dbReference type="SUPFAM" id="SSF48230">
    <property type="entry name" value="Chondroitin AC/alginate lyase"/>
    <property type="match status" value="1"/>
</dbReference>
<dbReference type="Pfam" id="PF16332">
    <property type="entry name" value="DUF4962"/>
    <property type="match status" value="1"/>
</dbReference>
<dbReference type="InterPro" id="IPR012480">
    <property type="entry name" value="Hepar_II_III_C"/>
</dbReference>
<dbReference type="AlphaFoldDB" id="A0A174BKZ2"/>
<gene>
    <name evidence="4" type="ORF">ERS852397_01208</name>
</gene>
<dbReference type="GO" id="GO:0016829">
    <property type="term" value="F:lyase activity"/>
    <property type="evidence" value="ECO:0007669"/>
    <property type="project" value="InterPro"/>
</dbReference>
<dbReference type="Gene3D" id="2.60.40.10">
    <property type="entry name" value="Immunoglobulins"/>
    <property type="match status" value="1"/>
</dbReference>
<dbReference type="PROSITE" id="PS51257">
    <property type="entry name" value="PROKAR_LIPOPROTEIN"/>
    <property type="match status" value="1"/>
</dbReference>
<organism evidence="4 5">
    <name type="scientific">Bacteroides finegoldii</name>
    <dbReference type="NCBI Taxonomy" id="338188"/>
    <lineage>
        <taxon>Bacteria</taxon>
        <taxon>Pseudomonadati</taxon>
        <taxon>Bacteroidota</taxon>
        <taxon>Bacteroidia</taxon>
        <taxon>Bacteroidales</taxon>
        <taxon>Bacteroidaceae</taxon>
        <taxon>Bacteroides</taxon>
    </lineage>
</organism>
<accession>A0A174BKZ2</accession>
<feature type="domain" description="Heparinase II N-terminal" evidence="3">
    <location>
        <begin position="47"/>
        <end position="483"/>
    </location>
</feature>
<dbReference type="STRING" id="338188.ERS852397_01208"/>
<evidence type="ECO:0000313" key="5">
    <source>
        <dbReference type="Proteomes" id="UP000095517"/>
    </source>
</evidence>
<reference evidence="4 5" key="1">
    <citation type="submission" date="2015-09" db="EMBL/GenBank/DDBJ databases">
        <authorList>
            <consortium name="Pathogen Informatics"/>
        </authorList>
    </citation>
    <scope>NUCLEOTIDE SEQUENCE [LARGE SCALE GENOMIC DNA]</scope>
    <source>
        <strain evidence="4 5">2789STDY5608840</strain>
    </source>
</reference>
<dbReference type="GO" id="GO:0030313">
    <property type="term" value="C:cell envelope"/>
    <property type="evidence" value="ECO:0007669"/>
    <property type="project" value="UniProtKB-SubCell"/>
</dbReference>
<name>A0A174BKZ2_9BACE</name>
<evidence type="ECO:0000313" key="4">
    <source>
        <dbReference type="EMBL" id="CUO01223.1"/>
    </source>
</evidence>
<feature type="domain" description="Heparinase II/III-like C-terminal" evidence="2">
    <location>
        <begin position="511"/>
        <end position="698"/>
    </location>
</feature>
<dbReference type="Pfam" id="PF07940">
    <property type="entry name" value="Hepar_II_III_C"/>
    <property type="match status" value="1"/>
</dbReference>
<dbReference type="InterPro" id="IPR013783">
    <property type="entry name" value="Ig-like_fold"/>
</dbReference>
<evidence type="ECO:0000259" key="3">
    <source>
        <dbReference type="Pfam" id="PF16332"/>
    </source>
</evidence>
<dbReference type="EMBL" id="CYZH01000005">
    <property type="protein sequence ID" value="CUO01223.1"/>
    <property type="molecule type" value="Genomic_DNA"/>
</dbReference>
<sequence>MKTYFRFRDLFYVLICSGILATSCSDDSLPMTDNKEIADSTESPDAWHDKIREKPYPKADNEIFINPAPFIVPQDMMTGEQLQFSLSQKEDFPDAETIVSEPKPWCMFNPHQIMNNGTWYWRFRSIVSGTPQSWSATYSFEIKDDTPKFVTPTFDTFFLNIPHTHPRLYCFLDNYLEQARKNASKHREYKALTGRANTAAGIDYTTAYPNPFDFESTEDIKLHVDMLYQAYHLTQNTKYLDKMKEILRYMRQKLPSLTDKELFATNFGSTNIAIIFIEIYDIAFNELSAEEKRDIEELLMKIARHYYKMYRGMQENRFFDNHFWQHNMRILFQSALVLFDKDAYTEECSEMLEYYYELWTARAPDAGYNRSGLWKNGVGYFTANVKTLFYMPSLFSTLTGSNFLTHPWYRNAGQALVYAWPPQSKSTSFGDGNEKASTPDRQRVAFADFLARETGDAYASWYAKQCDETLVTDVDMRLYRMISPKIYSGEELPSYSPKLLWYKDAGEVAIHSDLQHIDNNLSLAFRSSTFGSNSHAVADQNSFTLLYRGHDVFRNGGYYIGANNTPYNLLWYRHTRGHNSILVNGIGQPYSLTGYGQVLRAIDGNHIAYCLGDASKAYNGISEEKSWTDLFASAGIAQTPENGFGKTPLKKYKRHILVLYPQTMLIYDELEANEPVQWEWLLHSPTPFSIDNTRKSWKTANTEKGFYTKVSQFSDISSDISQTDQTIIPITETPDPQYPTLWHLTGTFAQSERNRILTIIQIASNTEQVPAITRQGDTFYCGDWDITAILNPQEPAELIVTNRNTPTVFSYSPGNPTIEGSTYLRRYASSSLLYDETNGKYGVTEQTDYIPASTRMAQ</sequence>
<comment type="subcellular location">
    <subcellularLocation>
        <location evidence="1">Cell envelope</location>
    </subcellularLocation>
</comment>
<dbReference type="RefSeq" id="WP_022275072.1">
    <property type="nucleotide sequence ID" value="NZ_CABIXA010000005.1"/>
</dbReference>
<dbReference type="Proteomes" id="UP000095517">
    <property type="component" value="Unassembled WGS sequence"/>
</dbReference>